<dbReference type="AlphaFoldDB" id="A0AAV0KKE8"/>
<keyword evidence="4" id="KW-1185">Reference proteome</keyword>
<dbReference type="Proteomes" id="UP001154282">
    <property type="component" value="Unassembled WGS sequence"/>
</dbReference>
<name>A0AAV0KKE8_9ROSI</name>
<accession>A0AAV0KKE8</accession>
<feature type="compositionally biased region" description="Basic and acidic residues" evidence="2">
    <location>
        <begin position="275"/>
        <end position="286"/>
    </location>
</feature>
<comment type="caution">
    <text evidence="3">The sequence shown here is derived from an EMBL/GenBank/DDBJ whole genome shotgun (WGS) entry which is preliminary data.</text>
</comment>
<feature type="compositionally biased region" description="Low complexity" evidence="2">
    <location>
        <begin position="376"/>
        <end position="395"/>
    </location>
</feature>
<sequence>MFDSLTKSKFYTKCKSLTKMTKVRLDATRKKKNAVAKYLKNDIADLLRTGLDSNAYGRADGLIVEQNMIAAYKLMEEFCECILTNLAALDKQKECPKECREAIQSLMYAAAWLAEFPELRDLRSLFAQRYGDYLELFLNKEFSELLNPKPASKEMKLQLLRDVAQEFSIKWDSKFLEQKLFRPPHSPSFNRLGGATNTVQDVSHKVKSNDAPSPRKDQDIRRESKTRHQEDVRDSSKQPSSTTIGTSTTSASEDEVDSSKKPYYRFIPPPYVRAQVEKKEDVKIAEESPNSRSTAESESQPTKPRSVRRRQQMKQLVVGDDSVESPHSKKRASYERGSSNNNNMKSNNKLKPLSWRSRDESGKDAAPGSAPPFGKSASSTTADDSAAAASSSSADVCKSKHVHPNLPDYDLLAARIAAFMRK</sequence>
<feature type="compositionally biased region" description="Low complexity" evidence="2">
    <location>
        <begin position="240"/>
        <end position="251"/>
    </location>
</feature>
<proteinExistence type="inferred from homology"/>
<dbReference type="InterPro" id="IPR042277">
    <property type="entry name" value="IST1-like"/>
</dbReference>
<dbReference type="EMBL" id="CAMGYJ010000005">
    <property type="protein sequence ID" value="CAI0422904.1"/>
    <property type="molecule type" value="Genomic_DNA"/>
</dbReference>
<organism evidence="3 4">
    <name type="scientific">Linum tenue</name>
    <dbReference type="NCBI Taxonomy" id="586396"/>
    <lineage>
        <taxon>Eukaryota</taxon>
        <taxon>Viridiplantae</taxon>
        <taxon>Streptophyta</taxon>
        <taxon>Embryophyta</taxon>
        <taxon>Tracheophyta</taxon>
        <taxon>Spermatophyta</taxon>
        <taxon>Magnoliopsida</taxon>
        <taxon>eudicotyledons</taxon>
        <taxon>Gunneridae</taxon>
        <taxon>Pentapetalae</taxon>
        <taxon>rosids</taxon>
        <taxon>fabids</taxon>
        <taxon>Malpighiales</taxon>
        <taxon>Linaceae</taxon>
        <taxon>Linum</taxon>
    </lineage>
</organism>
<feature type="compositionally biased region" description="Low complexity" evidence="2">
    <location>
        <begin position="338"/>
        <end position="351"/>
    </location>
</feature>
<dbReference type="Pfam" id="PF03398">
    <property type="entry name" value="Ist1"/>
    <property type="match status" value="1"/>
</dbReference>
<feature type="region of interest" description="Disordered" evidence="2">
    <location>
        <begin position="186"/>
        <end position="404"/>
    </location>
</feature>
<feature type="compositionally biased region" description="Basic and acidic residues" evidence="2">
    <location>
        <begin position="202"/>
        <end position="236"/>
    </location>
</feature>
<dbReference type="Gene3D" id="1.20.1260.60">
    <property type="entry name" value="Vacuolar protein sorting-associated protein Ist1"/>
    <property type="match status" value="1"/>
</dbReference>
<comment type="similarity">
    <text evidence="1">Belongs to the IST1 family.</text>
</comment>
<dbReference type="GO" id="GO:0015031">
    <property type="term" value="P:protein transport"/>
    <property type="evidence" value="ECO:0007669"/>
    <property type="project" value="InterPro"/>
</dbReference>
<dbReference type="PANTHER" id="PTHR12161">
    <property type="entry name" value="IST1 FAMILY MEMBER"/>
    <property type="match status" value="1"/>
</dbReference>
<feature type="compositionally biased region" description="Polar residues" evidence="2">
    <location>
        <begin position="288"/>
        <end position="303"/>
    </location>
</feature>
<protein>
    <recommendedName>
        <fullName evidence="5">Regulator of Vps4 activity in the MVB pathway protein</fullName>
    </recommendedName>
</protein>
<evidence type="ECO:0000256" key="2">
    <source>
        <dbReference type="SAM" id="MobiDB-lite"/>
    </source>
</evidence>
<evidence type="ECO:0008006" key="5">
    <source>
        <dbReference type="Google" id="ProtNLM"/>
    </source>
</evidence>
<evidence type="ECO:0000256" key="1">
    <source>
        <dbReference type="ARBA" id="ARBA00005536"/>
    </source>
</evidence>
<dbReference type="FunFam" id="1.20.1260.60:FF:000002">
    <property type="entry name" value="Vacuolar protein sorting-associated protein IST1"/>
    <property type="match status" value="1"/>
</dbReference>
<reference evidence="3" key="1">
    <citation type="submission" date="2022-08" db="EMBL/GenBank/DDBJ databases">
        <authorList>
            <person name="Gutierrez-Valencia J."/>
        </authorList>
    </citation>
    <scope>NUCLEOTIDE SEQUENCE</scope>
</reference>
<evidence type="ECO:0000313" key="3">
    <source>
        <dbReference type="EMBL" id="CAI0422904.1"/>
    </source>
</evidence>
<dbReference type="InterPro" id="IPR005061">
    <property type="entry name" value="Ist1"/>
</dbReference>
<gene>
    <name evidence="3" type="ORF">LITE_LOCUS19314</name>
</gene>
<evidence type="ECO:0000313" key="4">
    <source>
        <dbReference type="Proteomes" id="UP001154282"/>
    </source>
</evidence>
<dbReference type="PANTHER" id="PTHR12161:SF60">
    <property type="entry name" value="REGULATOR OF VPS4 ACTIVITY IN THE MVB PATHWAY PROTEIN"/>
    <property type="match status" value="1"/>
</dbReference>